<dbReference type="EMBL" id="GIFC01000144">
    <property type="protein sequence ID" value="MXU82227.1"/>
    <property type="molecule type" value="Transcribed_RNA"/>
</dbReference>
<proteinExistence type="predicted"/>
<sequence>MRNLQQCLVWSVQLARARAWSLDDAQLWSRKGRQARGKIGCAATPTSEELSLEIASRKWPALREFVK</sequence>
<accession>A0A6B0TZ87</accession>
<evidence type="ECO:0000313" key="1">
    <source>
        <dbReference type="EMBL" id="MXU82227.1"/>
    </source>
</evidence>
<reference evidence="1" key="1">
    <citation type="submission" date="2019-12" db="EMBL/GenBank/DDBJ databases">
        <title>An insight into the sialome of adult female Ixodes ricinus ticks feeding for 6 days.</title>
        <authorList>
            <person name="Perner J."/>
            <person name="Ribeiro J.M.C."/>
        </authorList>
    </citation>
    <scope>NUCLEOTIDE SEQUENCE</scope>
    <source>
        <strain evidence="1">Semi-engorged</strain>
        <tissue evidence="1">Salivary glands</tissue>
    </source>
</reference>
<name>A0A6B0TZ87_IXORI</name>
<protein>
    <submittedName>
        <fullName evidence="1">Putative secreted protein</fullName>
    </submittedName>
</protein>
<organism evidence="1">
    <name type="scientific">Ixodes ricinus</name>
    <name type="common">Common tick</name>
    <name type="synonym">Acarus ricinus</name>
    <dbReference type="NCBI Taxonomy" id="34613"/>
    <lineage>
        <taxon>Eukaryota</taxon>
        <taxon>Metazoa</taxon>
        <taxon>Ecdysozoa</taxon>
        <taxon>Arthropoda</taxon>
        <taxon>Chelicerata</taxon>
        <taxon>Arachnida</taxon>
        <taxon>Acari</taxon>
        <taxon>Parasitiformes</taxon>
        <taxon>Ixodida</taxon>
        <taxon>Ixodoidea</taxon>
        <taxon>Ixodidae</taxon>
        <taxon>Ixodinae</taxon>
        <taxon>Ixodes</taxon>
    </lineage>
</organism>
<dbReference type="AlphaFoldDB" id="A0A6B0TZ87"/>